<organism evidence="4 5">
    <name type="scientific">Streptomyces sedi</name>
    <dbReference type="NCBI Taxonomy" id="555059"/>
    <lineage>
        <taxon>Bacteria</taxon>
        <taxon>Bacillati</taxon>
        <taxon>Actinomycetota</taxon>
        <taxon>Actinomycetes</taxon>
        <taxon>Kitasatosporales</taxon>
        <taxon>Streptomycetaceae</taxon>
        <taxon>Streptomyces</taxon>
    </lineage>
</organism>
<gene>
    <name evidence="1" type="primary">mqnB</name>
    <name evidence="4" type="ORF">FH715_23505</name>
</gene>
<evidence type="ECO:0000256" key="1">
    <source>
        <dbReference type="HAMAP-Rule" id="MF_00991"/>
    </source>
</evidence>
<dbReference type="AlphaFoldDB" id="A0A5C4UTC9"/>
<sequence length="239" mass="23645">MDRTRALVVTAVPAERDAVTLATGAPPDAFTLPTGLTLHRGPAWDAVAVGVGPAAAAAGTATVLAVAPGRYDLVVAAGIGGGFAPVADVGDTVVGSALVAADLGAESQDGFVDLAELGFGRTSHRPPDGLAEAVAEAAGAVVGPVLTVATATGTAERAAALAARHPGAAAEAMEGHGVATAAAAHRLAVLEIRTVSNPVGPRDRAAWRIPAALRALTDAFAAVGPAVEKWRQQPHEQHG</sequence>
<evidence type="ECO:0000313" key="4">
    <source>
        <dbReference type="EMBL" id="TNM26456.1"/>
    </source>
</evidence>
<comment type="catalytic activity">
    <reaction evidence="1">
        <text>futalosine + H2O = dehypoxanthine futalosine + hypoxanthine</text>
        <dbReference type="Rhea" id="RHEA:25904"/>
        <dbReference type="ChEBI" id="CHEBI:15377"/>
        <dbReference type="ChEBI" id="CHEBI:17368"/>
        <dbReference type="ChEBI" id="CHEBI:58863"/>
        <dbReference type="ChEBI" id="CHEBI:58864"/>
        <dbReference type="EC" id="3.2.2.26"/>
    </reaction>
</comment>
<dbReference type="PANTHER" id="PTHR46832">
    <property type="entry name" value="5'-METHYLTHIOADENOSINE/S-ADENOSYLHOMOCYSTEINE NUCLEOSIDASE"/>
    <property type="match status" value="1"/>
</dbReference>
<comment type="similarity">
    <text evidence="1">Belongs to the PNP/UDP phosphorylase family. Futalosine hydrolase subfamily.</text>
</comment>
<dbReference type="GO" id="GO:0008782">
    <property type="term" value="F:adenosylhomocysteine nucleosidase activity"/>
    <property type="evidence" value="ECO:0007669"/>
    <property type="project" value="TreeGrafter"/>
</dbReference>
<dbReference type="NCBIfam" id="TIGR03664">
    <property type="entry name" value="fut_nucase"/>
    <property type="match status" value="1"/>
</dbReference>
<dbReference type="RefSeq" id="WP_139648633.1">
    <property type="nucleotide sequence ID" value="NZ_BAAAZS010000057.1"/>
</dbReference>
<dbReference type="Proteomes" id="UP000311713">
    <property type="component" value="Unassembled WGS sequence"/>
</dbReference>
<feature type="domain" description="Nucleoside phosphorylase" evidence="3">
    <location>
        <begin position="48"/>
        <end position="203"/>
    </location>
</feature>
<dbReference type="HAMAP" id="MF_00991">
    <property type="entry name" value="MqnB"/>
    <property type="match status" value="1"/>
</dbReference>
<dbReference type="Pfam" id="PF01048">
    <property type="entry name" value="PNP_UDP_1"/>
    <property type="match status" value="1"/>
</dbReference>
<dbReference type="Gene3D" id="3.40.50.1580">
    <property type="entry name" value="Nucleoside phosphorylase domain"/>
    <property type="match status" value="1"/>
</dbReference>
<dbReference type="OrthoDB" id="9788270at2"/>
<dbReference type="UniPathway" id="UPA00079"/>
<dbReference type="EC" id="3.2.2.26" evidence="1 2"/>
<comment type="pathway">
    <text evidence="1">Quinol/quinone metabolism; menaquinone biosynthesis.</text>
</comment>
<dbReference type="EMBL" id="VDGT01000022">
    <property type="protein sequence ID" value="TNM26456.1"/>
    <property type="molecule type" value="Genomic_DNA"/>
</dbReference>
<comment type="function">
    <text evidence="1">Catalyzes the hydrolysis of futalosine (FL) to dehypoxanthine futalosine (DHFL) and hypoxanthine, a step in the biosynthesis of menaquinone (MK, vitamin K2).</text>
</comment>
<comment type="caution">
    <text evidence="4">The sequence shown here is derived from an EMBL/GenBank/DDBJ whole genome shotgun (WGS) entry which is preliminary data.</text>
</comment>
<accession>A0A5C4UTC9</accession>
<reference evidence="4 5" key="1">
    <citation type="submission" date="2019-06" db="EMBL/GenBank/DDBJ databases">
        <title>Draft genome of Streptomyces sedi sp. JCM16909.</title>
        <authorList>
            <person name="Klykleung N."/>
            <person name="Tanasupawat S."/>
            <person name="Kudo T."/>
            <person name="Yuki M."/>
            <person name="Ohkuma M."/>
        </authorList>
    </citation>
    <scope>NUCLEOTIDE SEQUENCE [LARGE SCALE GENOMIC DNA]</scope>
    <source>
        <strain evidence="4 5">JCM 16909</strain>
    </source>
</reference>
<dbReference type="GO" id="GO:0019284">
    <property type="term" value="P:L-methionine salvage from S-adenosylmethionine"/>
    <property type="evidence" value="ECO:0007669"/>
    <property type="project" value="TreeGrafter"/>
</dbReference>
<evidence type="ECO:0000256" key="2">
    <source>
        <dbReference type="NCBIfam" id="TIGR03664"/>
    </source>
</evidence>
<keyword evidence="1 4" id="KW-0378">Hydrolase</keyword>
<dbReference type="PANTHER" id="PTHR46832:SF2">
    <property type="entry name" value="FUTALOSINE HYDROLASE"/>
    <property type="match status" value="1"/>
</dbReference>
<evidence type="ECO:0000313" key="5">
    <source>
        <dbReference type="Proteomes" id="UP000311713"/>
    </source>
</evidence>
<dbReference type="NCBIfam" id="NF006087">
    <property type="entry name" value="PRK08236.1"/>
    <property type="match status" value="1"/>
</dbReference>
<dbReference type="GO" id="GO:0009234">
    <property type="term" value="P:menaquinone biosynthetic process"/>
    <property type="evidence" value="ECO:0007669"/>
    <property type="project" value="UniProtKB-UniRule"/>
</dbReference>
<protein>
    <recommendedName>
        <fullName evidence="1 2">Futalosine hydrolase</fullName>
        <shortName evidence="1">FL hydrolase</shortName>
        <ecNumber evidence="1 2">3.2.2.26</ecNumber>
    </recommendedName>
    <alternativeName>
        <fullName evidence="1">Futalosine nucleosidase</fullName>
    </alternativeName>
    <alternativeName>
        <fullName evidence="1">Menaquinone biosynthetic enzyme MqnB</fullName>
    </alternativeName>
</protein>
<keyword evidence="1" id="KW-0474">Menaquinone biosynthesis</keyword>
<dbReference type="GO" id="GO:0009116">
    <property type="term" value="P:nucleoside metabolic process"/>
    <property type="evidence" value="ECO:0007669"/>
    <property type="project" value="InterPro"/>
</dbReference>
<dbReference type="InterPro" id="IPR035994">
    <property type="entry name" value="Nucleoside_phosphorylase_sf"/>
</dbReference>
<dbReference type="SUPFAM" id="SSF53167">
    <property type="entry name" value="Purine and uridine phosphorylases"/>
    <property type="match status" value="1"/>
</dbReference>
<proteinExistence type="inferred from homology"/>
<dbReference type="GO" id="GO:0005829">
    <property type="term" value="C:cytosol"/>
    <property type="evidence" value="ECO:0007669"/>
    <property type="project" value="TreeGrafter"/>
</dbReference>
<dbReference type="InterPro" id="IPR000845">
    <property type="entry name" value="Nucleoside_phosphorylase_d"/>
</dbReference>
<keyword evidence="5" id="KW-1185">Reference proteome</keyword>
<keyword evidence="4" id="KW-0326">Glycosidase</keyword>
<evidence type="ECO:0000259" key="3">
    <source>
        <dbReference type="Pfam" id="PF01048"/>
    </source>
</evidence>
<dbReference type="InterPro" id="IPR019963">
    <property type="entry name" value="FL_hydrolase_MqnB"/>
</dbReference>
<dbReference type="GO" id="GO:0008930">
    <property type="term" value="F:methylthioadenosine nucleosidase activity"/>
    <property type="evidence" value="ECO:0007669"/>
    <property type="project" value="TreeGrafter"/>
</dbReference>
<name>A0A5C4UTC9_9ACTN</name>